<sequence>MTQQELPAPLAELTGLMTECANNGDYAGAARQANELVTLCRATLGERHPSALELKVSLATLQLRAGDDATAYEEFARLIPDLVEVLGRDHLSTLTARHLLAGRQQPSLSSLAEWSQLFADEQRILGAEHESTLVAREKVAEKRWEIGDVVGAMAEGEHVLAARRRVLGDDHVDTLGMRLMLAIWRGRAGNVPEAVAELESLIGELRERLGDHHAHLLMARHMFTLWAPERAGVKDEVAAWEALAEEEARVLGEKHPVTLAARQALAGWCARRGEPASESGAHESLAWWLNWINVLIDMMADTYLKGAVPLDYSEASLRALEKVVCQRYRYPIQLLNDDHFAAGAAAYLGETLMRVGGGAWEWTTEATETSFDCLIRDSNLLLSAARHRWRVMDEVEVDAAGLPVVVPDPATQLAKVSPVHLLLDAVESGGGGVMAGVYQRWRRAVDESAAAESGWSPAKERTLADGFSPPPPSPVLDAWLIRQRHHFPVWAARYHGDWDYTPETIDRLTELVGRVTPTVEALRDPANREFIEGAMYYLGEMLRRRYPSRWVYREFHDDDDPDLASFRLQLNGDAGFTSPFYLLHLMLLEGSDPGRARAFYDDWVS</sequence>
<proteinExistence type="predicted"/>
<evidence type="ECO:0000313" key="2">
    <source>
        <dbReference type="Proteomes" id="UP000465812"/>
    </source>
</evidence>
<dbReference type="Proteomes" id="UP000465812">
    <property type="component" value="Chromosome"/>
</dbReference>
<organism evidence="1 2">
    <name type="scientific">Mycobacterium mantenii</name>
    <dbReference type="NCBI Taxonomy" id="560555"/>
    <lineage>
        <taxon>Bacteria</taxon>
        <taxon>Bacillati</taxon>
        <taxon>Actinomycetota</taxon>
        <taxon>Actinomycetes</taxon>
        <taxon>Mycobacteriales</taxon>
        <taxon>Mycobacteriaceae</taxon>
        <taxon>Mycobacterium</taxon>
        <taxon>Mycobacterium avium complex (MAC)</taxon>
    </lineage>
</organism>
<protein>
    <recommendedName>
        <fullName evidence="3">Tetratricopeptide repeat protein</fullName>
    </recommendedName>
</protein>
<name>A0ABM7JSG4_MYCNT</name>
<evidence type="ECO:0000313" key="1">
    <source>
        <dbReference type="EMBL" id="BBY38492.1"/>
    </source>
</evidence>
<dbReference type="Gene3D" id="1.25.40.10">
    <property type="entry name" value="Tetratricopeptide repeat domain"/>
    <property type="match status" value="2"/>
</dbReference>
<keyword evidence="2" id="KW-1185">Reference proteome</keyword>
<gene>
    <name evidence="1" type="ORF">MMAN_26260</name>
</gene>
<dbReference type="PANTHER" id="PTHR46082">
    <property type="entry name" value="ATP/GTP-BINDING PROTEIN-RELATED"/>
    <property type="match status" value="1"/>
</dbReference>
<dbReference type="InterPro" id="IPR011990">
    <property type="entry name" value="TPR-like_helical_dom_sf"/>
</dbReference>
<dbReference type="PANTHER" id="PTHR46082:SF6">
    <property type="entry name" value="AAA+ ATPASE DOMAIN-CONTAINING PROTEIN-RELATED"/>
    <property type="match status" value="1"/>
</dbReference>
<dbReference type="InterPro" id="IPR053137">
    <property type="entry name" value="NLR-like"/>
</dbReference>
<accession>A0ABM7JSG4</accession>
<reference evidence="1 2" key="1">
    <citation type="journal article" date="2019" name="Emerg. Microbes Infect.">
        <title>Comprehensive subspecies identification of 175 nontuberculous mycobacteria species based on 7547 genomic profiles.</title>
        <authorList>
            <person name="Matsumoto Y."/>
            <person name="Kinjo T."/>
            <person name="Motooka D."/>
            <person name="Nabeya D."/>
            <person name="Jung N."/>
            <person name="Uechi K."/>
            <person name="Horii T."/>
            <person name="Iida T."/>
            <person name="Fujita J."/>
            <person name="Nakamura S."/>
        </authorList>
    </citation>
    <scope>NUCLEOTIDE SEQUENCE [LARGE SCALE GENOMIC DNA]</scope>
    <source>
        <strain evidence="1 2">JCM 18113</strain>
    </source>
</reference>
<dbReference type="EMBL" id="AP022590">
    <property type="protein sequence ID" value="BBY38492.1"/>
    <property type="molecule type" value="Genomic_DNA"/>
</dbReference>
<evidence type="ECO:0008006" key="3">
    <source>
        <dbReference type="Google" id="ProtNLM"/>
    </source>
</evidence>